<keyword evidence="5 7" id="KW-0456">Lyase</keyword>
<dbReference type="InterPro" id="IPR001106">
    <property type="entry name" value="Aromatic_Lyase"/>
</dbReference>
<dbReference type="GO" id="GO:0004397">
    <property type="term" value="F:histidine ammonia-lyase activity"/>
    <property type="evidence" value="ECO:0007669"/>
    <property type="project" value="UniProtKB-EC"/>
</dbReference>
<dbReference type="SUPFAM" id="SSF48557">
    <property type="entry name" value="L-aspartase-like"/>
    <property type="match status" value="1"/>
</dbReference>
<dbReference type="Gene3D" id="1.10.275.10">
    <property type="entry name" value="Fumarase/aspartase (N-terminal domain)"/>
    <property type="match status" value="1"/>
</dbReference>
<dbReference type="CDD" id="cd00332">
    <property type="entry name" value="PAL-HAL"/>
    <property type="match status" value="1"/>
</dbReference>
<organism evidence="9 10">
    <name type="scientific">Pseudocohnilembus persalinus</name>
    <name type="common">Ciliate</name>
    <dbReference type="NCBI Taxonomy" id="266149"/>
    <lineage>
        <taxon>Eukaryota</taxon>
        <taxon>Sar</taxon>
        <taxon>Alveolata</taxon>
        <taxon>Ciliophora</taxon>
        <taxon>Intramacronucleata</taxon>
        <taxon>Oligohymenophorea</taxon>
        <taxon>Scuticociliatia</taxon>
        <taxon>Philasterida</taxon>
        <taxon>Pseudocohnilembidae</taxon>
        <taxon>Pseudocohnilembus</taxon>
    </lineage>
</organism>
<dbReference type="EMBL" id="LDAU01000169">
    <property type="protein sequence ID" value="KRX01622.1"/>
    <property type="molecule type" value="Genomic_DNA"/>
</dbReference>
<evidence type="ECO:0000256" key="3">
    <source>
        <dbReference type="ARBA" id="ARBA00012994"/>
    </source>
</evidence>
<dbReference type="InterPro" id="IPR008948">
    <property type="entry name" value="L-Aspartase-like"/>
</dbReference>
<comment type="caution">
    <text evidence="9">The sequence shown here is derived from an EMBL/GenBank/DDBJ whole genome shotgun (WGS) entry which is preliminary data.</text>
</comment>
<dbReference type="Proteomes" id="UP000054937">
    <property type="component" value="Unassembled WGS sequence"/>
</dbReference>
<dbReference type="FunFam" id="1.20.200.10:FF:000003">
    <property type="entry name" value="Histidine ammonia-lyase"/>
    <property type="match status" value="1"/>
</dbReference>
<dbReference type="Pfam" id="PF00221">
    <property type="entry name" value="Lyase_aromatic"/>
    <property type="match status" value="1"/>
</dbReference>
<evidence type="ECO:0000256" key="8">
    <source>
        <dbReference type="RuleBase" id="RU004479"/>
    </source>
</evidence>
<protein>
    <recommendedName>
        <fullName evidence="3 8">Histidine ammonia-lyase</fullName>
        <ecNumber evidence="3 8">4.3.1.3</ecNumber>
    </recommendedName>
</protein>
<comment type="pathway">
    <text evidence="1 8">Amino-acid degradation; L-histidine degradation into L-glutamate; N-formimidoyl-L-glutamate from L-histidine: step 1/3.</text>
</comment>
<evidence type="ECO:0000256" key="2">
    <source>
        <dbReference type="ARBA" id="ARBA00007238"/>
    </source>
</evidence>
<dbReference type="GO" id="GO:0005737">
    <property type="term" value="C:cytoplasm"/>
    <property type="evidence" value="ECO:0007669"/>
    <property type="project" value="InterPro"/>
</dbReference>
<comment type="similarity">
    <text evidence="2 7">Belongs to the PAL/histidase family.</text>
</comment>
<keyword evidence="10" id="KW-1185">Reference proteome</keyword>
<dbReference type="OrthoDB" id="10051290at2759"/>
<dbReference type="UniPathway" id="UPA00379">
    <property type="reaction ID" value="UER00549"/>
</dbReference>
<keyword evidence="4 8" id="KW-0369">Histidine metabolism</keyword>
<accession>A0A0V0QHI2</accession>
<proteinExistence type="inferred from homology"/>
<gene>
    <name evidence="9" type="ORF">PPERSA_00329</name>
</gene>
<comment type="catalytic activity">
    <reaction evidence="6 8">
        <text>L-histidine = trans-urocanate + NH4(+)</text>
        <dbReference type="Rhea" id="RHEA:21232"/>
        <dbReference type="ChEBI" id="CHEBI:17771"/>
        <dbReference type="ChEBI" id="CHEBI:28938"/>
        <dbReference type="ChEBI" id="CHEBI:57595"/>
        <dbReference type="EC" id="4.3.1.3"/>
    </reaction>
</comment>
<dbReference type="InterPro" id="IPR024083">
    <property type="entry name" value="Fumarase/histidase_N"/>
</dbReference>
<dbReference type="PANTHER" id="PTHR10362">
    <property type="entry name" value="HISTIDINE AMMONIA-LYASE"/>
    <property type="match status" value="1"/>
</dbReference>
<dbReference type="EC" id="4.3.1.3" evidence="3 8"/>
<dbReference type="GO" id="GO:0019556">
    <property type="term" value="P:L-histidine catabolic process to glutamate and formamide"/>
    <property type="evidence" value="ECO:0007669"/>
    <property type="project" value="UniProtKB-UniPathway"/>
</dbReference>
<evidence type="ECO:0000256" key="7">
    <source>
        <dbReference type="RuleBase" id="RU003954"/>
    </source>
</evidence>
<dbReference type="PROSITE" id="PS00488">
    <property type="entry name" value="PAL_HISTIDASE"/>
    <property type="match status" value="1"/>
</dbReference>
<dbReference type="InterPro" id="IPR005921">
    <property type="entry name" value="HutH"/>
</dbReference>
<evidence type="ECO:0000313" key="10">
    <source>
        <dbReference type="Proteomes" id="UP000054937"/>
    </source>
</evidence>
<dbReference type="AlphaFoldDB" id="A0A0V0QHI2"/>
<dbReference type="InParanoid" id="A0A0V0QHI2"/>
<sequence length="528" mass="59077">MQQQKSIIYLDKEPFTPELLKKLQEGNYAIDFTEETYNNIQKNREVFEEFTKKTDKHWSGVNSGLGFFSDVWVDNKDVEEMQYNIIKSHSAGVGEPLKPEQVRILFVTRIKNLSMGYSGLSLPTFKSYVKAFNLDILPLIPSQGTVGASGDLAPLAHLALGLIGEGQIYDTQTNQFRESKAILAQKGYSPLKLKQKEGLSLINGNEFIAAISAEALIKAENIAKHADLIFSVTFEALNGVQNAFHPKCHEIRNHAGQKETAERIRSLIQENGKPSELNQELKKKLNRVQDGYSIRCVPQVHGITHDTLKFIRKLVTNELNAITDNPMIFTEKDGEQYKGGTLIRAGNFHGEYGAKSMDFLAIAIHELSNISERRIERLVNPSLSKLPAFLTKTPGKSCGFMMAHVTAVSLVSENKSLCHPASVDSIPTNANKEDHVSMGGYAARKALQVINNVQHVLAIELLLACQALSFHEIGKPHPKIQKIHEIVREYVPYVEEDKPLAPFMESIMNLINSGKLLEVAQFEEKHEY</sequence>
<dbReference type="OMA" id="RRLGSMC"/>
<dbReference type="NCBIfam" id="TIGR01225">
    <property type="entry name" value="hutH"/>
    <property type="match status" value="1"/>
</dbReference>
<reference evidence="9 10" key="1">
    <citation type="journal article" date="2015" name="Sci. Rep.">
        <title>Genome of the facultative scuticociliatosis pathogen Pseudocohnilembus persalinus provides insight into its virulence through horizontal gene transfer.</title>
        <authorList>
            <person name="Xiong J."/>
            <person name="Wang G."/>
            <person name="Cheng J."/>
            <person name="Tian M."/>
            <person name="Pan X."/>
            <person name="Warren A."/>
            <person name="Jiang C."/>
            <person name="Yuan D."/>
            <person name="Miao W."/>
        </authorList>
    </citation>
    <scope>NUCLEOTIDE SEQUENCE [LARGE SCALE GENOMIC DNA]</scope>
    <source>
        <strain evidence="9">36N120E</strain>
    </source>
</reference>
<name>A0A0V0QHI2_PSEPJ</name>
<evidence type="ECO:0000256" key="4">
    <source>
        <dbReference type="ARBA" id="ARBA00022808"/>
    </source>
</evidence>
<evidence type="ECO:0000256" key="6">
    <source>
        <dbReference type="ARBA" id="ARBA00049269"/>
    </source>
</evidence>
<dbReference type="Gene3D" id="1.20.200.10">
    <property type="entry name" value="Fumarase/aspartase (Central domain)"/>
    <property type="match status" value="1"/>
</dbReference>
<dbReference type="NCBIfam" id="NF006871">
    <property type="entry name" value="PRK09367.1"/>
    <property type="match status" value="1"/>
</dbReference>
<evidence type="ECO:0000313" key="9">
    <source>
        <dbReference type="EMBL" id="KRX01622.1"/>
    </source>
</evidence>
<dbReference type="InterPro" id="IPR022313">
    <property type="entry name" value="Phe/His_NH3-lyase_AS"/>
</dbReference>
<evidence type="ECO:0000256" key="5">
    <source>
        <dbReference type="ARBA" id="ARBA00023239"/>
    </source>
</evidence>
<dbReference type="GO" id="GO:0019557">
    <property type="term" value="P:L-histidine catabolic process to glutamate and formate"/>
    <property type="evidence" value="ECO:0007669"/>
    <property type="project" value="UniProtKB-UniPathway"/>
</dbReference>
<evidence type="ECO:0000256" key="1">
    <source>
        <dbReference type="ARBA" id="ARBA00005113"/>
    </source>
</evidence>